<proteinExistence type="predicted"/>
<gene>
    <name evidence="4" type="ORF">GCM10007414_02070</name>
</gene>
<dbReference type="PANTHER" id="PTHR43080">
    <property type="entry name" value="CBS DOMAIN-CONTAINING PROTEIN CBSX3, MITOCHONDRIAL"/>
    <property type="match status" value="1"/>
</dbReference>
<sequence>MIIKDIMQTRVVTVGMDQRLFDIKDIFDNVHFHHLVVLDDEDCLAGVLTEADLLAELSPFLGKAAESQRDINTLSQRVHHVMTREPLTCHTSTSIEDAGSLMLDKGVSCLPVIDKDNKLLGLVTWRDILASLLANARR</sequence>
<dbReference type="Proteomes" id="UP000651977">
    <property type="component" value="Unassembled WGS sequence"/>
</dbReference>
<dbReference type="PANTHER" id="PTHR43080:SF2">
    <property type="entry name" value="CBS DOMAIN-CONTAINING PROTEIN"/>
    <property type="match status" value="1"/>
</dbReference>
<evidence type="ECO:0000256" key="1">
    <source>
        <dbReference type="ARBA" id="ARBA00023122"/>
    </source>
</evidence>
<keyword evidence="1 2" id="KW-0129">CBS domain</keyword>
<evidence type="ECO:0000313" key="4">
    <source>
        <dbReference type="EMBL" id="GGA93010.1"/>
    </source>
</evidence>
<dbReference type="SMART" id="SM00116">
    <property type="entry name" value="CBS"/>
    <property type="match status" value="2"/>
</dbReference>
<feature type="domain" description="CBS" evidence="3">
    <location>
        <begin position="7"/>
        <end position="66"/>
    </location>
</feature>
<evidence type="ECO:0000259" key="3">
    <source>
        <dbReference type="PROSITE" id="PS51371"/>
    </source>
</evidence>
<dbReference type="InterPro" id="IPR000644">
    <property type="entry name" value="CBS_dom"/>
</dbReference>
<keyword evidence="5" id="KW-1185">Reference proteome</keyword>
<comment type="caution">
    <text evidence="4">The sequence shown here is derived from an EMBL/GenBank/DDBJ whole genome shotgun (WGS) entry which is preliminary data.</text>
</comment>
<reference evidence="5" key="1">
    <citation type="journal article" date="2019" name="Int. J. Syst. Evol. Microbiol.">
        <title>The Global Catalogue of Microorganisms (GCM) 10K type strain sequencing project: providing services to taxonomists for standard genome sequencing and annotation.</title>
        <authorList>
            <consortium name="The Broad Institute Genomics Platform"/>
            <consortium name="The Broad Institute Genome Sequencing Center for Infectious Disease"/>
            <person name="Wu L."/>
            <person name="Ma J."/>
        </authorList>
    </citation>
    <scope>NUCLEOTIDE SEQUENCE [LARGE SCALE GENOMIC DNA]</scope>
    <source>
        <strain evidence="5">CGMCC 1.10131</strain>
    </source>
</reference>
<dbReference type="SUPFAM" id="SSF54631">
    <property type="entry name" value="CBS-domain pair"/>
    <property type="match status" value="1"/>
</dbReference>
<organism evidence="4 5">
    <name type="scientific">Agarivorans gilvus</name>
    <dbReference type="NCBI Taxonomy" id="680279"/>
    <lineage>
        <taxon>Bacteria</taxon>
        <taxon>Pseudomonadati</taxon>
        <taxon>Pseudomonadota</taxon>
        <taxon>Gammaproteobacteria</taxon>
        <taxon>Alteromonadales</taxon>
        <taxon>Alteromonadaceae</taxon>
        <taxon>Agarivorans</taxon>
    </lineage>
</organism>
<evidence type="ECO:0000313" key="5">
    <source>
        <dbReference type="Proteomes" id="UP000651977"/>
    </source>
</evidence>
<dbReference type="EMBL" id="BMDY01000001">
    <property type="protein sequence ID" value="GGA93010.1"/>
    <property type="molecule type" value="Genomic_DNA"/>
</dbReference>
<dbReference type="PROSITE" id="PS51371">
    <property type="entry name" value="CBS"/>
    <property type="match status" value="2"/>
</dbReference>
<protein>
    <submittedName>
        <fullName evidence="4">CBS domain-containing protein</fullName>
    </submittedName>
</protein>
<dbReference type="Gene3D" id="3.10.580.10">
    <property type="entry name" value="CBS-domain"/>
    <property type="match status" value="1"/>
</dbReference>
<name>A0ABQ1HVE9_9ALTE</name>
<dbReference type="InterPro" id="IPR051257">
    <property type="entry name" value="Diverse_CBS-Domain"/>
</dbReference>
<dbReference type="RefSeq" id="WP_157051631.1">
    <property type="nucleotide sequence ID" value="NZ_BMDY01000001.1"/>
</dbReference>
<feature type="domain" description="CBS" evidence="3">
    <location>
        <begin position="82"/>
        <end position="138"/>
    </location>
</feature>
<dbReference type="InterPro" id="IPR046342">
    <property type="entry name" value="CBS_dom_sf"/>
</dbReference>
<dbReference type="CDD" id="cd04584">
    <property type="entry name" value="CBS_pair_AcuB_like"/>
    <property type="match status" value="1"/>
</dbReference>
<evidence type="ECO:0000256" key="2">
    <source>
        <dbReference type="PROSITE-ProRule" id="PRU00703"/>
    </source>
</evidence>
<accession>A0ABQ1HVE9</accession>
<dbReference type="Pfam" id="PF00571">
    <property type="entry name" value="CBS"/>
    <property type="match status" value="2"/>
</dbReference>